<dbReference type="Pfam" id="PF13230">
    <property type="entry name" value="GATase_4"/>
    <property type="match status" value="1"/>
</dbReference>
<feature type="region of interest" description="Disordered" evidence="2">
    <location>
        <begin position="372"/>
        <end position="473"/>
    </location>
</feature>
<gene>
    <name evidence="4" type="ORF">DID88_006977</name>
</gene>
<evidence type="ECO:0000313" key="4">
    <source>
        <dbReference type="EMBL" id="RAL59263.1"/>
    </source>
</evidence>
<dbReference type="FunFam" id="3.60.20.10:FF:000045">
    <property type="entry name" value="Glutamine amidotransferase DUG3"/>
    <property type="match status" value="1"/>
</dbReference>
<dbReference type="Gene3D" id="3.60.20.10">
    <property type="entry name" value="Glutamine Phosphoribosylpyrophosphate, subunit 1, domain 1"/>
    <property type="match status" value="1"/>
</dbReference>
<evidence type="ECO:0000313" key="5">
    <source>
        <dbReference type="Proteomes" id="UP000249056"/>
    </source>
</evidence>
<feature type="compositionally biased region" description="Polar residues" evidence="2">
    <location>
        <begin position="424"/>
        <end position="436"/>
    </location>
</feature>
<dbReference type="SUPFAM" id="SSF56235">
    <property type="entry name" value="N-terminal nucleophile aminohydrolases (Ntn hydrolases)"/>
    <property type="match status" value="1"/>
</dbReference>
<keyword evidence="1" id="KW-0315">Glutamine amidotransferase</keyword>
<keyword evidence="5" id="KW-1185">Reference proteome</keyword>
<evidence type="ECO:0000259" key="3">
    <source>
        <dbReference type="PROSITE" id="PS51278"/>
    </source>
</evidence>
<sequence length="473" mass="52423">MCRFLVYKGSDAILLSKIILDPTHSILNQSYDSRLRLDMRRPHNGDGFGIGYYTEPELGPEPCIFTSTIPAWNCINLQRIASKTASPLIFAHVRATTEGSLSDDNCHPFSHGSLMWMHNGGLGGWKHIKRRLGQRLADKWYLGVHGGTDSEWAFALYLDTLERMGHNPSSPPAEGFGPTILRHAMLATIKQINDFIAEIPEKTIEEENLDIRSLLNFAITDGHSVVCTRYVSSKTDEAASLYYSSGTTWEDKGNKGEYQMDRRDKGADIVLVASEPLTFERESWVTVPTNSILTIHKQTVMVHPIIDEYYNHNPYHSRSSQFVTEKGLVSNEKSAPATTPAPNASLSLHQSLAKTLSSSSAILSSRENYNSNAVNSTNTCKLSDIRQNPAVSRPTTASNRSSEQGNTKKKRAAAPTVPALVQIPPNTMNAGASSEISGFDYMNTPDTPELTRSSENRKKLSQYFPELDSIPRD</sequence>
<dbReference type="CDD" id="cd01908">
    <property type="entry name" value="YafJ"/>
    <property type="match status" value="1"/>
</dbReference>
<dbReference type="GO" id="GO:0005737">
    <property type="term" value="C:cytoplasm"/>
    <property type="evidence" value="ECO:0007669"/>
    <property type="project" value="TreeGrafter"/>
</dbReference>
<dbReference type="PANTHER" id="PTHR43187">
    <property type="entry name" value="GLUTAMINE AMIDOTRANSFERASE DUG3-RELATED"/>
    <property type="match status" value="1"/>
</dbReference>
<evidence type="ECO:0000256" key="1">
    <source>
        <dbReference type="ARBA" id="ARBA00022962"/>
    </source>
</evidence>
<reference evidence="4 5" key="1">
    <citation type="submission" date="2018-06" db="EMBL/GenBank/DDBJ databases">
        <title>Genome Sequence of the Brown Rot Fungal Pathogen Monilinia fructigena.</title>
        <authorList>
            <person name="Landi L."/>
            <person name="De Miccolis Angelini R.M."/>
            <person name="Pollastro S."/>
            <person name="Abate D."/>
            <person name="Faretra F."/>
            <person name="Romanazzi G."/>
        </authorList>
    </citation>
    <scope>NUCLEOTIDE SEQUENCE [LARGE SCALE GENOMIC DNA]</scope>
    <source>
        <strain evidence="4 5">Mfrg269</strain>
    </source>
</reference>
<dbReference type="InterPro" id="IPR052373">
    <property type="entry name" value="Gamma-glu_amide_hydrolase"/>
</dbReference>
<dbReference type="InterPro" id="IPR026869">
    <property type="entry name" value="EgtC-like"/>
</dbReference>
<name>A0A395IIU2_9HELO</name>
<dbReference type="PANTHER" id="PTHR43187:SF1">
    <property type="entry name" value="GLUTAMINE AMIDOTRANSFERASE DUG3-RELATED"/>
    <property type="match status" value="1"/>
</dbReference>
<dbReference type="GO" id="GO:0006751">
    <property type="term" value="P:glutathione catabolic process"/>
    <property type="evidence" value="ECO:0007669"/>
    <property type="project" value="TreeGrafter"/>
</dbReference>
<dbReference type="EMBL" id="QKRW01000056">
    <property type="protein sequence ID" value="RAL59263.1"/>
    <property type="molecule type" value="Genomic_DNA"/>
</dbReference>
<dbReference type="AlphaFoldDB" id="A0A395IIU2"/>
<dbReference type="GO" id="GO:0061672">
    <property type="term" value="C:glutathione hydrolase complex"/>
    <property type="evidence" value="ECO:0007669"/>
    <property type="project" value="TreeGrafter"/>
</dbReference>
<feature type="domain" description="Glutamine amidotransferase type-2" evidence="3">
    <location>
        <begin position="2"/>
        <end position="306"/>
    </location>
</feature>
<dbReference type="InterPro" id="IPR029055">
    <property type="entry name" value="Ntn_hydrolases_N"/>
</dbReference>
<organism evidence="4 5">
    <name type="scientific">Monilinia fructigena</name>
    <dbReference type="NCBI Taxonomy" id="38457"/>
    <lineage>
        <taxon>Eukaryota</taxon>
        <taxon>Fungi</taxon>
        <taxon>Dikarya</taxon>
        <taxon>Ascomycota</taxon>
        <taxon>Pezizomycotina</taxon>
        <taxon>Leotiomycetes</taxon>
        <taxon>Helotiales</taxon>
        <taxon>Sclerotiniaceae</taxon>
        <taxon>Monilinia</taxon>
    </lineage>
</organism>
<dbReference type="GO" id="GO:0008242">
    <property type="term" value="F:omega peptidase activity"/>
    <property type="evidence" value="ECO:0007669"/>
    <property type="project" value="TreeGrafter"/>
</dbReference>
<feature type="compositionally biased region" description="Polar residues" evidence="2">
    <location>
        <begin position="372"/>
        <end position="405"/>
    </location>
</feature>
<evidence type="ECO:0000256" key="2">
    <source>
        <dbReference type="SAM" id="MobiDB-lite"/>
    </source>
</evidence>
<dbReference type="PROSITE" id="PS51278">
    <property type="entry name" value="GATASE_TYPE_2"/>
    <property type="match status" value="1"/>
</dbReference>
<proteinExistence type="predicted"/>
<accession>A0A395IIU2</accession>
<dbReference type="OrthoDB" id="14446at2759"/>
<comment type="caution">
    <text evidence="4">The sequence shown here is derived from an EMBL/GenBank/DDBJ whole genome shotgun (WGS) entry which is preliminary data.</text>
</comment>
<dbReference type="InterPro" id="IPR017932">
    <property type="entry name" value="GATase_2_dom"/>
</dbReference>
<dbReference type="Proteomes" id="UP000249056">
    <property type="component" value="Unassembled WGS sequence"/>
</dbReference>
<protein>
    <recommendedName>
        <fullName evidence="3">Glutamine amidotransferase type-2 domain-containing protein</fullName>
    </recommendedName>
</protein>